<reference evidence="3" key="1">
    <citation type="submission" date="2018-09" db="EMBL/GenBank/DDBJ databases">
        <authorList>
            <person name="Zhu H."/>
        </authorList>
    </citation>
    <scope>NUCLEOTIDE SEQUENCE [LARGE SCALE GENOMIC DNA]</scope>
    <source>
        <strain evidence="3">K1S02-23</strain>
    </source>
</reference>
<keyword evidence="3" id="KW-1185">Reference proteome</keyword>
<name>A0A3A3FXN9_9BURK</name>
<organism evidence="2 3">
    <name type="scientific">Noviherbaspirillum sedimenti</name>
    <dbReference type="NCBI Taxonomy" id="2320865"/>
    <lineage>
        <taxon>Bacteria</taxon>
        <taxon>Pseudomonadati</taxon>
        <taxon>Pseudomonadota</taxon>
        <taxon>Betaproteobacteria</taxon>
        <taxon>Burkholderiales</taxon>
        <taxon>Oxalobacteraceae</taxon>
        <taxon>Noviherbaspirillum</taxon>
    </lineage>
</organism>
<dbReference type="EMBL" id="QYUQ01000002">
    <property type="protein sequence ID" value="RJG00165.1"/>
    <property type="molecule type" value="Genomic_DNA"/>
</dbReference>
<dbReference type="AlphaFoldDB" id="A0A3A3FXN9"/>
<proteinExistence type="predicted"/>
<accession>A0A3A3FXN9</accession>
<sequence length="177" mass="20554">MTNEDIFWKDQILNLSRKLCPRKQAMLLWRLRFEDIDQFQQSPRRQAPRLHLRESALNWPWQATANQTAWAGFALTSAHASFEVVANWWERAKQLQDEDIYGRDRAHALTLYLEFAPFLSPIKTPVLPQITMLLNVGVHQKGEAMVVVGPGPRFDDLEPCPHCELHVNHHCRTAVYS</sequence>
<gene>
    <name evidence="1" type="ORF">D3878_00095</name>
    <name evidence="2" type="ORF">D3878_04670</name>
</gene>
<evidence type="ECO:0000313" key="3">
    <source>
        <dbReference type="Proteomes" id="UP000266327"/>
    </source>
</evidence>
<reference evidence="2" key="2">
    <citation type="submission" date="2018-09" db="EMBL/GenBank/DDBJ databases">
        <authorList>
            <person name="Parvin R."/>
            <person name="Begum J.A."/>
            <person name="Chowdhury E.H."/>
            <person name="Islam M.R."/>
            <person name="Harder T."/>
        </authorList>
    </citation>
    <scope>NUCLEOTIDE SEQUENCE</scope>
    <source>
        <strain evidence="2">K1S02-23</strain>
    </source>
</reference>
<evidence type="ECO:0000313" key="1">
    <source>
        <dbReference type="EMBL" id="RJG00165.1"/>
    </source>
</evidence>
<dbReference type="EMBL" id="QYUQ01000002">
    <property type="protein sequence ID" value="RJG00968.1"/>
    <property type="molecule type" value="Genomic_DNA"/>
</dbReference>
<dbReference type="Proteomes" id="UP000266327">
    <property type="component" value="Unassembled WGS sequence"/>
</dbReference>
<comment type="caution">
    <text evidence="2">The sequence shown here is derived from an EMBL/GenBank/DDBJ whole genome shotgun (WGS) entry which is preliminary data.</text>
</comment>
<evidence type="ECO:0000313" key="2">
    <source>
        <dbReference type="EMBL" id="RJG00968.1"/>
    </source>
</evidence>
<protein>
    <submittedName>
        <fullName evidence="2">Uncharacterized protein</fullName>
    </submittedName>
</protein>